<dbReference type="PANTHER" id="PTHR15272">
    <property type="entry name" value="CHROMATIN ASSEMBLY FACTOR 1 SUBUNIT A CAF-1 SUBUNIT A"/>
    <property type="match status" value="1"/>
</dbReference>
<keyword evidence="9" id="KW-1185">Reference proteome</keyword>
<feature type="compositionally biased region" description="Acidic residues" evidence="5">
    <location>
        <begin position="411"/>
        <end position="450"/>
    </location>
</feature>
<gene>
    <name evidence="8" type="ORF">K504DRAFT_451971</name>
</gene>
<feature type="region of interest" description="Disordered" evidence="5">
    <location>
        <begin position="389"/>
        <end position="450"/>
    </location>
</feature>
<dbReference type="Pfam" id="PF12253">
    <property type="entry name" value="CAF1A_dimeriz"/>
    <property type="match status" value="1"/>
</dbReference>
<feature type="compositionally biased region" description="Low complexity" evidence="5">
    <location>
        <begin position="63"/>
        <end position="74"/>
    </location>
</feature>
<feature type="compositionally biased region" description="Low complexity" evidence="5">
    <location>
        <begin position="31"/>
        <end position="52"/>
    </location>
</feature>
<keyword evidence="4" id="KW-0539">Nucleus</keyword>
<comment type="subcellular location">
    <subcellularLocation>
        <location evidence="1">Nucleus</location>
    </subcellularLocation>
</comment>
<dbReference type="Pfam" id="PF21796">
    <property type="entry name" value="Cac1_C"/>
    <property type="match status" value="1"/>
</dbReference>
<keyword evidence="3" id="KW-0234">DNA repair</keyword>
<dbReference type="InterPro" id="IPR022043">
    <property type="entry name" value="CAF1A_DD"/>
</dbReference>
<accession>A0A6G1JR24</accession>
<protein>
    <recommendedName>
        <fullName evidence="10">Chromatin assembly factor 1 subunit A</fullName>
    </recommendedName>
</protein>
<feature type="region of interest" description="Disordered" evidence="5">
    <location>
        <begin position="521"/>
        <end position="555"/>
    </location>
</feature>
<evidence type="ECO:0008006" key="10">
    <source>
        <dbReference type="Google" id="ProtNLM"/>
    </source>
</evidence>
<evidence type="ECO:0000256" key="3">
    <source>
        <dbReference type="ARBA" id="ARBA00023204"/>
    </source>
</evidence>
<feature type="domain" description="Chromatin assembly factor 1 subunit A dimerization" evidence="6">
    <location>
        <begin position="366"/>
        <end position="440"/>
    </location>
</feature>
<reference evidence="8" key="1">
    <citation type="journal article" date="2020" name="Stud. Mycol.">
        <title>101 Dothideomycetes genomes: a test case for predicting lifestyles and emergence of pathogens.</title>
        <authorList>
            <person name="Haridas S."/>
            <person name="Albert R."/>
            <person name="Binder M."/>
            <person name="Bloem J."/>
            <person name="Labutti K."/>
            <person name="Salamov A."/>
            <person name="Andreopoulos B."/>
            <person name="Baker S."/>
            <person name="Barry K."/>
            <person name="Bills G."/>
            <person name="Bluhm B."/>
            <person name="Cannon C."/>
            <person name="Castanera R."/>
            <person name="Culley D."/>
            <person name="Daum C."/>
            <person name="Ezra D."/>
            <person name="Gonzalez J."/>
            <person name="Henrissat B."/>
            <person name="Kuo A."/>
            <person name="Liang C."/>
            <person name="Lipzen A."/>
            <person name="Lutzoni F."/>
            <person name="Magnuson J."/>
            <person name="Mondo S."/>
            <person name="Nolan M."/>
            <person name="Ohm R."/>
            <person name="Pangilinan J."/>
            <person name="Park H.-J."/>
            <person name="Ramirez L."/>
            <person name="Alfaro M."/>
            <person name="Sun H."/>
            <person name="Tritt A."/>
            <person name="Yoshinaga Y."/>
            <person name="Zwiers L.-H."/>
            <person name="Turgeon B."/>
            <person name="Goodwin S."/>
            <person name="Spatafora J."/>
            <person name="Crous P."/>
            <person name="Grigoriev I."/>
        </authorList>
    </citation>
    <scope>NUCLEOTIDE SEQUENCE</scope>
    <source>
        <strain evidence="8">CBS 279.74</strain>
    </source>
</reference>
<dbReference type="EMBL" id="MU005790">
    <property type="protein sequence ID" value="KAF2702998.1"/>
    <property type="molecule type" value="Genomic_DNA"/>
</dbReference>
<dbReference type="OrthoDB" id="79480at2759"/>
<dbReference type="Proteomes" id="UP000799428">
    <property type="component" value="Unassembled WGS sequence"/>
</dbReference>
<keyword evidence="2" id="KW-0227">DNA damage</keyword>
<evidence type="ECO:0000259" key="6">
    <source>
        <dbReference type="Pfam" id="PF12253"/>
    </source>
</evidence>
<organism evidence="8 9">
    <name type="scientific">Pleomassaria siparia CBS 279.74</name>
    <dbReference type="NCBI Taxonomy" id="1314801"/>
    <lineage>
        <taxon>Eukaryota</taxon>
        <taxon>Fungi</taxon>
        <taxon>Dikarya</taxon>
        <taxon>Ascomycota</taxon>
        <taxon>Pezizomycotina</taxon>
        <taxon>Dothideomycetes</taxon>
        <taxon>Pleosporomycetidae</taxon>
        <taxon>Pleosporales</taxon>
        <taxon>Pleomassariaceae</taxon>
        <taxon>Pleomassaria</taxon>
    </lineage>
</organism>
<evidence type="ECO:0000313" key="8">
    <source>
        <dbReference type="EMBL" id="KAF2702998.1"/>
    </source>
</evidence>
<dbReference type="PANTHER" id="PTHR15272:SF0">
    <property type="entry name" value="CHROMATIN ASSEMBLY FACTOR 1 SUBUNIT A"/>
    <property type="match status" value="1"/>
</dbReference>
<feature type="compositionally biased region" description="Basic and acidic residues" evidence="5">
    <location>
        <begin position="101"/>
        <end position="189"/>
    </location>
</feature>
<feature type="domain" description="Chromatin assembly factor 1 subunit Cac1-like C-terminal" evidence="7">
    <location>
        <begin position="591"/>
        <end position="646"/>
    </location>
</feature>
<feature type="region of interest" description="Disordered" evidence="5">
    <location>
        <begin position="1"/>
        <end position="246"/>
    </location>
</feature>
<dbReference type="InterPro" id="IPR048800">
    <property type="entry name" value="Cac1-like_C"/>
</dbReference>
<dbReference type="GO" id="GO:0006281">
    <property type="term" value="P:DNA repair"/>
    <property type="evidence" value="ECO:0007669"/>
    <property type="project" value="UniProtKB-KW"/>
</dbReference>
<dbReference type="GO" id="GO:0006334">
    <property type="term" value="P:nucleosome assembly"/>
    <property type="evidence" value="ECO:0007669"/>
    <property type="project" value="TreeGrafter"/>
</dbReference>
<evidence type="ECO:0000256" key="4">
    <source>
        <dbReference type="ARBA" id="ARBA00023242"/>
    </source>
</evidence>
<name>A0A6G1JR24_9PLEO</name>
<dbReference type="GO" id="GO:0033186">
    <property type="term" value="C:CAF-1 complex"/>
    <property type="evidence" value="ECO:0007669"/>
    <property type="project" value="TreeGrafter"/>
</dbReference>
<dbReference type="GO" id="GO:0005634">
    <property type="term" value="C:nucleus"/>
    <property type="evidence" value="ECO:0007669"/>
    <property type="project" value="UniProtKB-SubCell"/>
</dbReference>
<sequence>MENPPQLVVDAPQKRSLEDDVDPHVSTPDKAAPSNSSTPLSTLSTMASPSPMKLEVRIEPSLGSVSGSSSNNSVAGDAPVSNLCATASSSTQPPAKRRKLTVREQEEKRLEKEAKEKVKLEKKAQKDVEDRLRAEQKAQKDEEKRVKDEERRKKNEEKEEKKRVKEFEQQRKDEEKRKKEEEKLKKERSQPTLSAFFSKPKPGAYSSGNATVDSNQNPITSKPSLSAPEVSLPETNSVPASPQKLPLRNDKVSNDWDSTFFPYNLSAHTILAPYNQFMVDPVKMATASSRLEELISNPQVKREPIELSSFKSLFPKSGPRGLRTVPIVDIVKLVNGSCDKPIDLTSNGPVSTPEDALDLLKEVPMKYIHFARDVRPPYYGTYTKAYSRSEESKMARNPFSRIRQDTHYDYDSEAEWEEPEEGEDLDSEGDDDMDEDEEDDMDGFLDDEEDPQLKRRHISGDLQPISTGLCWEDARGVSRLNDGSGAISTEFGEFTMGFLLEPQPQSIDPFSTAYWTPEPSPMAKTLAGPKRETVSKGHMKPPQASPAQRNPLGQHVGSGMLNTLNGAGAKTSGPLCKAAKPPKRQIPSEQLAAFKAEVQGSDLTKLALVESLKKKFPKVPKDAITNTLNAVATRVGAKEVDKRWVLH</sequence>
<dbReference type="AlphaFoldDB" id="A0A6G1JR24"/>
<feature type="compositionally biased region" description="Polar residues" evidence="5">
    <location>
        <begin position="206"/>
        <end position="224"/>
    </location>
</feature>
<evidence type="ECO:0000259" key="7">
    <source>
        <dbReference type="Pfam" id="PF21796"/>
    </source>
</evidence>
<evidence type="ECO:0000256" key="1">
    <source>
        <dbReference type="ARBA" id="ARBA00004123"/>
    </source>
</evidence>
<feature type="compositionally biased region" description="Polar residues" evidence="5">
    <location>
        <begin position="83"/>
        <end position="93"/>
    </location>
</feature>
<evidence type="ECO:0000313" key="9">
    <source>
        <dbReference type="Proteomes" id="UP000799428"/>
    </source>
</evidence>
<proteinExistence type="predicted"/>
<evidence type="ECO:0000256" key="5">
    <source>
        <dbReference type="SAM" id="MobiDB-lite"/>
    </source>
</evidence>
<dbReference type="CDD" id="cd22249">
    <property type="entry name" value="UDM1_RNF168_RNF169-like"/>
    <property type="match status" value="1"/>
</dbReference>
<evidence type="ECO:0000256" key="2">
    <source>
        <dbReference type="ARBA" id="ARBA00022763"/>
    </source>
</evidence>